<feature type="region of interest" description="Disordered" evidence="1">
    <location>
        <begin position="1"/>
        <end position="33"/>
    </location>
</feature>
<comment type="caution">
    <text evidence="2">The sequence shown here is derived from an EMBL/GenBank/DDBJ whole genome shotgun (WGS) entry which is preliminary data.</text>
</comment>
<sequence>MSVTPQQPSPPTRPVLAAFGAEGPPQPLPGGRGGTWCADGIVLKETGMLAETAWRAQTIAALPESEQFRVAPPVRNRDGTWTAYGWEAWRLVPGEPDPHRVEDIVRAGEAFHAALADLERPAFLDVRDDPWSRADRLSWGEEMPGPRAQDSRNPAVRGPAAEGDEAGHGAPAGDFELLRQLLAAREPLADDTAQLVHGDLLGNVLFAEGLPPAIIDWPPYWRPPGWASAVAVVDALCWYDASPELPARWAHIPDWRQLLVRALIYRMATVEELDREADATFRPVCDLVLSARWPRSAGSPDSPSDLPTSSPLSASHS</sequence>
<keyword evidence="3" id="KW-1185">Reference proteome</keyword>
<dbReference type="NCBIfam" id="TIGR02569">
    <property type="entry name" value="TIGR02569_actnb"/>
    <property type="match status" value="1"/>
</dbReference>
<dbReference type="SUPFAM" id="SSF56112">
    <property type="entry name" value="Protein kinase-like (PK-like)"/>
    <property type="match status" value="1"/>
</dbReference>
<feature type="compositionally biased region" description="Low complexity" evidence="1">
    <location>
        <begin position="299"/>
        <end position="317"/>
    </location>
</feature>
<evidence type="ECO:0000313" key="3">
    <source>
        <dbReference type="Proteomes" id="UP001596523"/>
    </source>
</evidence>
<dbReference type="RefSeq" id="WP_381826171.1">
    <property type="nucleotide sequence ID" value="NZ_JBHTCF010000001.1"/>
</dbReference>
<dbReference type="EMBL" id="JBHTCF010000001">
    <property type="protein sequence ID" value="MFC7303240.1"/>
    <property type="molecule type" value="Genomic_DNA"/>
</dbReference>
<accession>A0ABW2JB66</accession>
<gene>
    <name evidence="2" type="ORF">ACFQVC_03305</name>
</gene>
<feature type="region of interest" description="Disordered" evidence="1">
    <location>
        <begin position="137"/>
        <end position="169"/>
    </location>
</feature>
<name>A0ABW2JB66_9ACTN</name>
<dbReference type="InterPro" id="IPR011009">
    <property type="entry name" value="Kinase-like_dom_sf"/>
</dbReference>
<reference evidence="3" key="1">
    <citation type="journal article" date="2019" name="Int. J. Syst. Evol. Microbiol.">
        <title>The Global Catalogue of Microorganisms (GCM) 10K type strain sequencing project: providing services to taxonomists for standard genome sequencing and annotation.</title>
        <authorList>
            <consortium name="The Broad Institute Genomics Platform"/>
            <consortium name="The Broad Institute Genome Sequencing Center for Infectious Disease"/>
            <person name="Wu L."/>
            <person name="Ma J."/>
        </authorList>
    </citation>
    <scope>NUCLEOTIDE SEQUENCE [LARGE SCALE GENOMIC DNA]</scope>
    <source>
        <strain evidence="3">SYNS20</strain>
    </source>
</reference>
<protein>
    <submittedName>
        <fullName evidence="2">TIGR02569 family protein</fullName>
    </submittedName>
</protein>
<proteinExistence type="predicted"/>
<dbReference type="InterPro" id="IPR013402">
    <property type="entry name" value="CHP02569"/>
</dbReference>
<evidence type="ECO:0000313" key="2">
    <source>
        <dbReference type="EMBL" id="MFC7303240.1"/>
    </source>
</evidence>
<dbReference type="Proteomes" id="UP001596523">
    <property type="component" value="Unassembled WGS sequence"/>
</dbReference>
<evidence type="ECO:0000256" key="1">
    <source>
        <dbReference type="SAM" id="MobiDB-lite"/>
    </source>
</evidence>
<organism evidence="2 3">
    <name type="scientific">Streptomyces monticola</name>
    <dbReference type="NCBI Taxonomy" id="2666263"/>
    <lineage>
        <taxon>Bacteria</taxon>
        <taxon>Bacillati</taxon>
        <taxon>Actinomycetota</taxon>
        <taxon>Actinomycetes</taxon>
        <taxon>Kitasatosporales</taxon>
        <taxon>Streptomycetaceae</taxon>
        <taxon>Streptomyces</taxon>
    </lineage>
</organism>
<feature type="region of interest" description="Disordered" evidence="1">
    <location>
        <begin position="294"/>
        <end position="317"/>
    </location>
</feature>